<reference evidence="2" key="1">
    <citation type="submission" date="2020-03" db="EMBL/GenBank/DDBJ databases">
        <title>Draft sequencing of Calidifontibacter sp. DB0510.</title>
        <authorList>
            <person name="Kim D.-U."/>
        </authorList>
    </citation>
    <scope>NUCLEOTIDE SEQUENCE</scope>
    <source>
        <strain evidence="2">DB0510</strain>
    </source>
</reference>
<keyword evidence="1" id="KW-0732">Signal</keyword>
<evidence type="ECO:0000313" key="3">
    <source>
        <dbReference type="Proteomes" id="UP000744769"/>
    </source>
</evidence>
<dbReference type="RefSeq" id="WP_166197926.1">
    <property type="nucleotide sequence ID" value="NZ_JAAOIV010000012.1"/>
</dbReference>
<feature type="chain" id="PRO_5037605337" description="DUF11 domain-containing protein" evidence="1">
    <location>
        <begin position="35"/>
        <end position="201"/>
    </location>
</feature>
<protein>
    <recommendedName>
        <fullName evidence="4">DUF11 domain-containing protein</fullName>
    </recommendedName>
</protein>
<dbReference type="EMBL" id="JAAOIV010000012">
    <property type="protein sequence ID" value="NHN57045.1"/>
    <property type="molecule type" value="Genomic_DNA"/>
</dbReference>
<dbReference type="Proteomes" id="UP000744769">
    <property type="component" value="Unassembled WGS sequence"/>
</dbReference>
<evidence type="ECO:0008006" key="4">
    <source>
        <dbReference type="Google" id="ProtNLM"/>
    </source>
</evidence>
<organism evidence="2 3">
    <name type="scientific">Metallococcus carri</name>
    <dbReference type="NCBI Taxonomy" id="1656884"/>
    <lineage>
        <taxon>Bacteria</taxon>
        <taxon>Bacillati</taxon>
        <taxon>Actinomycetota</taxon>
        <taxon>Actinomycetes</taxon>
        <taxon>Micrococcales</taxon>
        <taxon>Dermacoccaceae</taxon>
        <taxon>Metallococcus</taxon>
    </lineage>
</organism>
<gene>
    <name evidence="2" type="ORF">G9U51_14840</name>
</gene>
<sequence length="201" mass="20417">MTALETPRGVSRRTVAAGIAWSAPFLVAGSAAQAATCSVTDRNYYSTDLKITSTTTTNGTNGHTVGTFTLQICNNGTLPIPAGTSYTIVLTALKAPGNTSGDKDIVITPAPPAGYVLDPATGTTLNPTGTNTSVTYTATTTTPIAPNSCTNVVFNIDTATGIGATKLQMDATLKQWGGGTCSYSAPGSQDSLTGLWGKDAT</sequence>
<dbReference type="AlphaFoldDB" id="A0A967EB85"/>
<proteinExistence type="predicted"/>
<accession>A0A967EB85</accession>
<evidence type="ECO:0000313" key="2">
    <source>
        <dbReference type="EMBL" id="NHN57045.1"/>
    </source>
</evidence>
<keyword evidence="3" id="KW-1185">Reference proteome</keyword>
<feature type="signal peptide" evidence="1">
    <location>
        <begin position="1"/>
        <end position="34"/>
    </location>
</feature>
<evidence type="ECO:0000256" key="1">
    <source>
        <dbReference type="SAM" id="SignalP"/>
    </source>
</evidence>
<name>A0A967EB85_9MICO</name>
<comment type="caution">
    <text evidence="2">The sequence shown here is derived from an EMBL/GenBank/DDBJ whole genome shotgun (WGS) entry which is preliminary data.</text>
</comment>